<evidence type="ECO:0000256" key="2">
    <source>
        <dbReference type="ARBA" id="ARBA00007055"/>
    </source>
</evidence>
<keyword evidence="6" id="KW-0406">Ion transport</keyword>
<keyword evidence="3" id="KW-0813">Transport</keyword>
<keyword evidence="8" id="KW-0472">Membrane</keyword>
<name>A0A370DI49_9GAMM</name>
<keyword evidence="5" id="KW-0812">Transmembrane</keyword>
<keyword evidence="9" id="KW-0998">Cell outer membrane</keyword>
<comment type="caution">
    <text evidence="10">The sequence shown here is derived from an EMBL/GenBank/DDBJ whole genome shotgun (WGS) entry which is preliminary data.</text>
</comment>
<evidence type="ECO:0000256" key="1">
    <source>
        <dbReference type="ARBA" id="ARBA00004571"/>
    </source>
</evidence>
<evidence type="ECO:0008006" key="12">
    <source>
        <dbReference type="Google" id="ProtNLM"/>
    </source>
</evidence>
<dbReference type="AlphaFoldDB" id="A0A370DI49"/>
<protein>
    <recommendedName>
        <fullName evidence="12">Maltoporin</fullName>
    </recommendedName>
</protein>
<evidence type="ECO:0000256" key="7">
    <source>
        <dbReference type="ARBA" id="ARBA00023114"/>
    </source>
</evidence>
<keyword evidence="4" id="KW-1134">Transmembrane beta strand</keyword>
<evidence type="ECO:0000256" key="8">
    <source>
        <dbReference type="ARBA" id="ARBA00023136"/>
    </source>
</evidence>
<dbReference type="InterPro" id="IPR036998">
    <property type="entry name" value="Porin_LamB_sf"/>
</dbReference>
<accession>A0A370DI49</accession>
<evidence type="ECO:0000313" key="11">
    <source>
        <dbReference type="Proteomes" id="UP000254266"/>
    </source>
</evidence>
<keyword evidence="11" id="KW-1185">Reference proteome</keyword>
<dbReference type="SUPFAM" id="SSF56935">
    <property type="entry name" value="Porins"/>
    <property type="match status" value="1"/>
</dbReference>
<comment type="subcellular location">
    <subcellularLocation>
        <location evidence="1">Cell outer membrane</location>
        <topology evidence="1">Multi-pass membrane protein</topology>
    </subcellularLocation>
</comment>
<dbReference type="PANTHER" id="PTHR38762">
    <property type="entry name" value="CRYPTIC OUTER MEMBRANE PORIN BGLH-RELATED"/>
    <property type="match status" value="1"/>
</dbReference>
<evidence type="ECO:0000256" key="3">
    <source>
        <dbReference type="ARBA" id="ARBA00022448"/>
    </source>
</evidence>
<sequence length="425" mass="48289">MINKNILIFIIFIISSKTYAIDILTGQDSLEFHGYFRGGLGSSESGATQAKFQAPGARAKYRLGNEPETNMELQLTYTYDMKEPENENSHVQGIIMLDGFKHHGESNSFTVDNLAQGYLSFNNFFNNEIKLWVGRRYYDRKSIHIMNHYWLNPGQRSQAGAGIEDINTGSGKLDIALFRYEDDFDINGTSHLINSTSIDTRWHDLNINDNLKLTLWAGLSLRHANDDLNYEDKSGYGLGGWLDHKHLNIKNTSVIIYQTGSAITQADFNPNPIREDKGWELDNATALEISNTLTYESLPDHSIQWTLLYRHEDHGFTENTDFSWYSTGARPIFYFSKHINLAFEAGIDYVDDEVNNRNGTLTKLSTVLQISADRGLKSRPVLRFFVTLAEWSDELKGLIGHFPGNAPYANDTQGWTVGAQAEVWW</sequence>
<dbReference type="PANTHER" id="PTHR38762:SF1">
    <property type="entry name" value="CRYPTIC OUTER MEMBRANE PORIN BGLH-RELATED"/>
    <property type="match status" value="1"/>
</dbReference>
<evidence type="ECO:0000256" key="4">
    <source>
        <dbReference type="ARBA" id="ARBA00022452"/>
    </source>
</evidence>
<organism evidence="10 11">
    <name type="scientific">endosymbiont of Galathealinum brachiosum</name>
    <dbReference type="NCBI Taxonomy" id="2200906"/>
    <lineage>
        <taxon>Bacteria</taxon>
        <taxon>Pseudomonadati</taxon>
        <taxon>Pseudomonadota</taxon>
        <taxon>Gammaproteobacteria</taxon>
        <taxon>sulfur-oxidizing symbionts</taxon>
    </lineage>
</organism>
<dbReference type="Pfam" id="PF02264">
    <property type="entry name" value="LamB"/>
    <property type="match status" value="1"/>
</dbReference>
<dbReference type="GO" id="GO:0015288">
    <property type="term" value="F:porin activity"/>
    <property type="evidence" value="ECO:0007669"/>
    <property type="project" value="UniProtKB-KW"/>
</dbReference>
<dbReference type="Gene3D" id="2.40.170.10">
    <property type="entry name" value="Porin, LamB type"/>
    <property type="match status" value="1"/>
</dbReference>
<gene>
    <name evidence="10" type="ORF">DIZ80_03750</name>
</gene>
<dbReference type="GO" id="GO:0015144">
    <property type="term" value="F:carbohydrate transmembrane transporter activity"/>
    <property type="evidence" value="ECO:0007669"/>
    <property type="project" value="TreeGrafter"/>
</dbReference>
<keyword evidence="7" id="KW-0626">Porin</keyword>
<evidence type="ECO:0000256" key="9">
    <source>
        <dbReference type="ARBA" id="ARBA00023237"/>
    </source>
</evidence>
<reference evidence="10 11" key="1">
    <citation type="journal article" date="2018" name="ISME J.">
        <title>Endosymbiont genomes yield clues of tubeworm success.</title>
        <authorList>
            <person name="Li Y."/>
            <person name="Liles M.R."/>
            <person name="Halanych K.M."/>
        </authorList>
    </citation>
    <scope>NUCLEOTIDE SEQUENCE [LARGE SCALE GENOMIC DNA]</scope>
    <source>
        <strain evidence="10">A1464</strain>
    </source>
</reference>
<comment type="similarity">
    <text evidence="2">Belongs to the porin LamB (TC 1.B.3) family.</text>
</comment>
<dbReference type="Proteomes" id="UP000254266">
    <property type="component" value="Unassembled WGS sequence"/>
</dbReference>
<evidence type="ECO:0000256" key="6">
    <source>
        <dbReference type="ARBA" id="ARBA00023065"/>
    </source>
</evidence>
<proteinExistence type="inferred from homology"/>
<evidence type="ECO:0000256" key="5">
    <source>
        <dbReference type="ARBA" id="ARBA00022692"/>
    </source>
</evidence>
<dbReference type="InterPro" id="IPR003192">
    <property type="entry name" value="Porin_LamB"/>
</dbReference>
<dbReference type="GO" id="GO:0006811">
    <property type="term" value="P:monoatomic ion transport"/>
    <property type="evidence" value="ECO:0007669"/>
    <property type="project" value="UniProtKB-KW"/>
</dbReference>
<dbReference type="GO" id="GO:0009279">
    <property type="term" value="C:cell outer membrane"/>
    <property type="evidence" value="ECO:0007669"/>
    <property type="project" value="UniProtKB-SubCell"/>
</dbReference>
<dbReference type="InterPro" id="IPR050286">
    <property type="entry name" value="G_neg_Bact_CarbUptk_Porin"/>
</dbReference>
<dbReference type="GO" id="GO:0046930">
    <property type="term" value="C:pore complex"/>
    <property type="evidence" value="ECO:0007669"/>
    <property type="project" value="UniProtKB-KW"/>
</dbReference>
<evidence type="ECO:0000313" key="10">
    <source>
        <dbReference type="EMBL" id="RDH84592.1"/>
    </source>
</evidence>
<dbReference type="EMBL" id="QFXC01000007">
    <property type="protein sequence ID" value="RDH84592.1"/>
    <property type="molecule type" value="Genomic_DNA"/>
</dbReference>
<dbReference type="GO" id="GO:0015774">
    <property type="term" value="P:polysaccharide transport"/>
    <property type="evidence" value="ECO:0007669"/>
    <property type="project" value="TreeGrafter"/>
</dbReference>